<dbReference type="InterPro" id="IPR051326">
    <property type="entry name" value="Kynurenine-oxoglutarate_AT"/>
</dbReference>
<organism evidence="9 10">
    <name type="scientific">Rhinolophus ferrumequinum</name>
    <name type="common">Greater horseshoe bat</name>
    <dbReference type="NCBI Taxonomy" id="59479"/>
    <lineage>
        <taxon>Eukaryota</taxon>
        <taxon>Metazoa</taxon>
        <taxon>Chordata</taxon>
        <taxon>Craniata</taxon>
        <taxon>Vertebrata</taxon>
        <taxon>Euteleostomi</taxon>
        <taxon>Mammalia</taxon>
        <taxon>Eutheria</taxon>
        <taxon>Laurasiatheria</taxon>
        <taxon>Chiroptera</taxon>
        <taxon>Yinpterochiroptera</taxon>
        <taxon>Rhinolophoidea</taxon>
        <taxon>Rhinolophidae</taxon>
        <taxon>Rhinolophinae</taxon>
        <taxon>Rhinolophus</taxon>
    </lineage>
</organism>
<evidence type="ECO:0000313" key="10">
    <source>
        <dbReference type="Proteomes" id="UP000585614"/>
    </source>
</evidence>
<dbReference type="EC" id="4.4.1.13" evidence="4"/>
<proteinExistence type="inferred from homology"/>
<accession>A0A7J7VR60</accession>
<dbReference type="InterPro" id="IPR015424">
    <property type="entry name" value="PyrdxlP-dep_Trfase"/>
</dbReference>
<name>A0A7J7VR60_RHIFE</name>
<keyword evidence="7" id="KW-0663">Pyridoxal phosphate</keyword>
<dbReference type="SUPFAM" id="SSF53383">
    <property type="entry name" value="PLP-dependent transferases"/>
    <property type="match status" value="1"/>
</dbReference>
<dbReference type="Gene3D" id="3.40.640.10">
    <property type="entry name" value="Type I PLP-dependent aspartate aminotransferase-like (Major domain)"/>
    <property type="match status" value="1"/>
</dbReference>
<dbReference type="PANTHER" id="PTHR43807">
    <property type="entry name" value="FI04487P"/>
    <property type="match status" value="1"/>
</dbReference>
<dbReference type="InterPro" id="IPR015421">
    <property type="entry name" value="PyrdxlP-dep_Trfase_major"/>
</dbReference>
<evidence type="ECO:0000256" key="4">
    <source>
        <dbReference type="ARBA" id="ARBA00012224"/>
    </source>
</evidence>
<dbReference type="EMBL" id="JACAGC010000012">
    <property type="protein sequence ID" value="KAF6327619.1"/>
    <property type="molecule type" value="Genomic_DNA"/>
</dbReference>
<reference evidence="9 10" key="1">
    <citation type="journal article" date="2020" name="Nature">
        <title>Six reference-quality genomes reveal evolution of bat adaptations.</title>
        <authorList>
            <person name="Jebb D."/>
            <person name="Huang Z."/>
            <person name="Pippel M."/>
            <person name="Hughes G.M."/>
            <person name="Lavrichenko K."/>
            <person name="Devanna P."/>
            <person name="Winkler S."/>
            <person name="Jermiin L.S."/>
            <person name="Skirmuntt E.C."/>
            <person name="Katzourakis A."/>
            <person name="Burkitt-Gray L."/>
            <person name="Ray D.A."/>
            <person name="Sullivan K.A.M."/>
            <person name="Roscito J.G."/>
            <person name="Kirilenko B.M."/>
            <person name="Davalos L.M."/>
            <person name="Corthals A.P."/>
            <person name="Power M.L."/>
            <person name="Jones G."/>
            <person name="Ransome R.D."/>
            <person name="Dechmann D.K.N."/>
            <person name="Locatelli A.G."/>
            <person name="Puechmaille S.J."/>
            <person name="Fedrigo O."/>
            <person name="Jarvis E.D."/>
            <person name="Hiller M."/>
            <person name="Vernes S.C."/>
            <person name="Myers E.W."/>
            <person name="Teeling E.C."/>
        </authorList>
    </citation>
    <scope>NUCLEOTIDE SEQUENCE [LARGE SCALE GENOMIC DNA]</scope>
    <source>
        <strain evidence="9">MRhiFer1</strain>
        <tissue evidence="9">Lung</tissue>
    </source>
</reference>
<dbReference type="InterPro" id="IPR015422">
    <property type="entry name" value="PyrdxlP-dep_Trfase_small"/>
</dbReference>
<evidence type="ECO:0000256" key="6">
    <source>
        <dbReference type="ARBA" id="ARBA00022679"/>
    </source>
</evidence>
<comment type="cofactor">
    <cofactor evidence="1">
        <name>pyridoxal 5'-phosphate</name>
        <dbReference type="ChEBI" id="CHEBI:597326"/>
    </cofactor>
</comment>
<dbReference type="GO" id="GO:0016212">
    <property type="term" value="F:kynurenine-oxoglutarate transaminase activity"/>
    <property type="evidence" value="ECO:0007669"/>
    <property type="project" value="TreeGrafter"/>
</dbReference>
<dbReference type="FunFam" id="3.90.1150.10:FF:000141">
    <property type="entry name" value="Kynurenine--oxoglutarate transaminase 1"/>
    <property type="match status" value="1"/>
</dbReference>
<keyword evidence="5" id="KW-0032">Aminotransferase</keyword>
<dbReference type="GO" id="GO:0047804">
    <property type="term" value="F:cysteine-S-conjugate beta-lyase activity"/>
    <property type="evidence" value="ECO:0007669"/>
    <property type="project" value="UniProtKB-EC"/>
</dbReference>
<dbReference type="GO" id="GO:0005739">
    <property type="term" value="C:mitochondrion"/>
    <property type="evidence" value="ECO:0007669"/>
    <property type="project" value="TreeGrafter"/>
</dbReference>
<comment type="similarity">
    <text evidence="3">Belongs to the class-I pyridoxal-phosphate-dependent aminotransferase family.</text>
</comment>
<evidence type="ECO:0000256" key="2">
    <source>
        <dbReference type="ARBA" id="ARBA00005023"/>
    </source>
</evidence>
<comment type="caution">
    <text evidence="9">The sequence shown here is derived from an EMBL/GenBank/DDBJ whole genome shotgun (WGS) entry which is preliminary data.</text>
</comment>
<gene>
    <name evidence="9" type="ORF">mRhiFer1_008316</name>
</gene>
<dbReference type="PANTHER" id="PTHR43807:SF14">
    <property type="entry name" value="KYNURENINE--OXOGLUTARATE TRANSAMINASE 1"/>
    <property type="match status" value="1"/>
</dbReference>
<feature type="region of interest" description="Disordered" evidence="8">
    <location>
        <begin position="78"/>
        <end position="101"/>
    </location>
</feature>
<dbReference type="Proteomes" id="UP000585614">
    <property type="component" value="Unassembled WGS sequence"/>
</dbReference>
<sequence length="101" mass="11280">MRKRLQARRLDRIDHNPWVVFTKLASECDAVNLGQGFPDFPPPDFAVEAFQQAISGDFMLNQYTRAFVSLPAPPGPWTQASTLGEEGAESREFSPAIFSVH</sequence>
<keyword evidence="6" id="KW-0808">Transferase</keyword>
<evidence type="ECO:0000256" key="3">
    <source>
        <dbReference type="ARBA" id="ARBA00007441"/>
    </source>
</evidence>
<evidence type="ECO:0000256" key="1">
    <source>
        <dbReference type="ARBA" id="ARBA00001933"/>
    </source>
</evidence>
<comment type="pathway">
    <text evidence="2">Amino-acid degradation.</text>
</comment>
<evidence type="ECO:0000256" key="8">
    <source>
        <dbReference type="SAM" id="MobiDB-lite"/>
    </source>
</evidence>
<dbReference type="AlphaFoldDB" id="A0A7J7VR60"/>
<protein>
    <recommendedName>
        <fullName evidence="4">cysteine-S-conjugate beta-lyase</fullName>
        <ecNumber evidence="4">4.4.1.13</ecNumber>
    </recommendedName>
</protein>
<evidence type="ECO:0000256" key="5">
    <source>
        <dbReference type="ARBA" id="ARBA00022576"/>
    </source>
</evidence>
<evidence type="ECO:0000256" key="7">
    <source>
        <dbReference type="ARBA" id="ARBA00022898"/>
    </source>
</evidence>
<dbReference type="Gene3D" id="3.90.1150.10">
    <property type="entry name" value="Aspartate Aminotransferase, domain 1"/>
    <property type="match status" value="1"/>
</dbReference>
<evidence type="ECO:0000313" key="9">
    <source>
        <dbReference type="EMBL" id="KAF6327619.1"/>
    </source>
</evidence>